<evidence type="ECO:0000256" key="1">
    <source>
        <dbReference type="SAM" id="Coils"/>
    </source>
</evidence>
<feature type="coiled-coil region" evidence="1">
    <location>
        <begin position="1"/>
        <end position="61"/>
    </location>
</feature>
<evidence type="ECO:0000256" key="2">
    <source>
        <dbReference type="SAM" id="MobiDB-lite"/>
    </source>
</evidence>
<protein>
    <recommendedName>
        <fullName evidence="3">Tape measure protein N-terminal domain-containing protein</fullName>
    </recommendedName>
</protein>
<proteinExistence type="predicted"/>
<comment type="caution">
    <text evidence="4">The sequence shown here is derived from an EMBL/GenBank/DDBJ whole genome shotgun (WGS) entry which is preliminary data.</text>
</comment>
<dbReference type="InterPro" id="IPR013491">
    <property type="entry name" value="Tape_meas_N"/>
</dbReference>
<dbReference type="Proteomes" id="UP000284548">
    <property type="component" value="Unassembled WGS sequence"/>
</dbReference>
<feature type="coiled-coil region" evidence="1">
    <location>
        <begin position="1693"/>
        <end position="1738"/>
    </location>
</feature>
<feature type="compositionally biased region" description="Basic and acidic residues" evidence="2">
    <location>
        <begin position="1370"/>
        <end position="1415"/>
    </location>
</feature>
<feature type="coiled-coil region" evidence="1">
    <location>
        <begin position="1939"/>
        <end position="1999"/>
    </location>
</feature>
<feature type="coiled-coil region" evidence="1">
    <location>
        <begin position="652"/>
        <end position="713"/>
    </location>
</feature>
<reference evidence="4 5" key="1">
    <citation type="submission" date="2018-08" db="EMBL/GenBank/DDBJ databases">
        <title>A genome reference for cultivated species of the human gut microbiota.</title>
        <authorList>
            <person name="Zou Y."/>
            <person name="Xue W."/>
            <person name="Luo G."/>
        </authorList>
    </citation>
    <scope>NUCLEOTIDE SEQUENCE [LARGE SCALE GENOMIC DNA]</scope>
    <source>
        <strain evidence="4 5">AM16-54</strain>
    </source>
</reference>
<name>A0A414YGR6_9BACT</name>
<evidence type="ECO:0000313" key="5">
    <source>
        <dbReference type="Proteomes" id="UP000284548"/>
    </source>
</evidence>
<evidence type="ECO:0000259" key="3">
    <source>
        <dbReference type="Pfam" id="PF20155"/>
    </source>
</evidence>
<feature type="region of interest" description="Disordered" evidence="2">
    <location>
        <begin position="1364"/>
        <end position="1417"/>
    </location>
</feature>
<feature type="domain" description="Tape measure protein N-terminal" evidence="3">
    <location>
        <begin position="233"/>
        <end position="417"/>
    </location>
</feature>
<sequence length="2324" mass="256146">MAQLEFNIKANFDQIKQAKQELERLRGELQKTTKATDKAVVQDLTDKYAEQKQKVTELSSAMSRYALVMSSDYAKKMQNLTREVYSFELQADASKRKIERLSSEIAKMQSKLRKGGLDIGTSTILNRDISENSTILNDEKRRYENLTGLGKQARIELQNMQAEYVRYSGSSSATTDNVKVMTDAFAGMIEEMKKVPTVGEGATSLFNRLGGDAKQLAMSLVGGLGFEQLAEHIFNVRSQFQQLEISFTTMLGSEQRAGALMNQLVQTAAKTPFDMSSITNGAKQLLAYGTAANEVNDILVHLGDISAGLNVPLNDLVYLYGTTMSQGRMYTMDLRQFMGRGIPMAEELGKIMGKTTQEVQQAVTDGKVGADLVKKAIINMTEEGGKFGGLMEKQSTTLQGKWSNIGDSVDQMFNELGKKSQGIFGTGLDLISSLVDNWETVVKVIGSAAVAVGTYKAGLMAAASIQKAQNKATLDSIASNLDEKIKAYKDEAELYHSYTGKDTSEYKSQRLSDLNKAVSNTDMLGTDKAEELVSLKIKEAQTDGIITQQMAEQLQLKRDMLVTQQQSAAKEQMEALELSKGLDEKMAQFKEMENDYRHLNGKDTKDYKASRYNELGNALSDTENIGDDETEKRISKQIELAKSEGLISEEMAKQLQLKRDLLVEQTRLAEKEQLQWQNAVNAKEAAEEELRAKKSQEDDIAAANKAAEQAKAEAALKQKIAKANETAYGKALLETNALQKKVDLQQESYDKAMDEAREKRIVLAQLDEEIKKQQQIIEQKEKELVYDNGAVDTTSFGGYADSFSDNENSSIVQYGAEQAKLEELMQKRQQADEEYESSNAKRKAIQQELQTTTEKLTEAEENETEVYKETGAAADEIGDIVQQGIDIEDGKISITEAATTATQTNTTSEASNATAKSTNANATSSETIANTANSTSKTANTAATNVNTTSENVNTGAKERNSLVTSILSVGTKGLALAQNVLTWATNAVTVSMRELWAAMLANPLTTIITLVTTAMSVFAMFGSDEEDVAKKTQNMGNKAAEASNKVRSLFAVLENGEAEDHKNTINELKSAYEEYGVKLDETKMKSQSMSEQANELKEHEEELIGIIEKRSLEMERANQLQEAYDNYNSSNDSSFSSFKDSIDDKLSDVEMGTIRSLVSQDDIDKLAELRKEMNACGGDLKVYNALNAQYSQLQGELNVKIGTYLENMHHSRSEVAQMIPDINDFTDGLVSNKVELDGTVDSINNSVNAAERARKATSKLTYAQEEQALKNQYAKKSFKDLNSEIQETIKLCSRKLHLDIKVNYDDSELPAWIKNMSQSQLKASMAVRKNWLDGHKKGDVLQVGGQYKTYEQVANELAMMQARGNNIESKPKKSQKEIDKERKAREKAARDAEKARNDAETKAGNKRKAEEDYAKSISSYSEKAIQDMTKNRINAMNEGYSKELAQITENADKEKKAVEDGIDKLVEARKKRDQAVWVNSGKGRKANMWKQSKTDEEYKNEVLNETMKDSKGNPVKVNGMELTIGMNVANQMNAIRDKAVKQNEDVLAKEAQSMYDYLKTYGTFQEQKLAIAADYAKRISEVENSTDSDSNKQWKIKSLKEEQKKETDSVETSAIMQKIDWYQVFGNVGGIMKDALVPLLADLDKFVGTDKFQNLGADQQKSIVDAMQNIRNSIGNTSDLGWKDLARDVVAYQEALKNAKIAQEEYTETETKLTPRIKDLQNQIANAKKSGNVAEQARLQNDLNKVQGQLAESGKKIVTANTKVRTSGQKLAQTTQNVTQPISAIHEFLSTSGLSDLASLWDSFDQLKGGIDGLKALDEAKNAADGLKDMGKAAADAAAAAGKKAGDALSEGLSKAGLIGQIVSAILKILDVLKDGIGTLISSLIDTVLNAVNGILKNILSGDFITQIGGSLVSGIGNILNTISFGGFNSLFGVGGNAKEVNRTIDKLTDRNEILTDAIDKLRDSIDKNSGIKAVEDAKKAENLQKEKEQNLKSIMEAQMGYHGSHHSFNAYFRGFSQEQIKKVSEAIGRQWNGNLNDLQSADEAAAILQNPDMVEAIKNTGKGGYGGRVLEKLKDYAAEAGTLEEIADDLAESLTQISFDSLKSEFIDTLMDMNSSAQDFSDNFSKMLMQAVLKAKVDDLLGNDMQAFYDEWAERAEANGGKLSKTDITALKGKYDEMVQEGLKIRDEVAEITGYKQSYEQSASSGSFESMSQDTGDELNGRFTAVQIATEGTYEETKLINTKLDAIAARDGGAEGSLLTASVNTIMGNVGNIWLAVDEGRTILAQSLMYLQSIDERQERWHKPMLQAFNDIHELKDKMSRL</sequence>
<dbReference type="PANTHER" id="PTHR23159:SF31">
    <property type="entry name" value="CENTROSOME-ASSOCIATED PROTEIN CEP250 ISOFORM X1"/>
    <property type="match status" value="1"/>
</dbReference>
<dbReference type="NCBIfam" id="TIGR02675">
    <property type="entry name" value="tape_meas_nterm"/>
    <property type="match status" value="1"/>
</dbReference>
<accession>A0A414YGR6</accession>
<dbReference type="RefSeq" id="WP_118253136.1">
    <property type="nucleotide sequence ID" value="NZ_QRKB01000001.1"/>
</dbReference>
<feature type="region of interest" description="Disordered" evidence="2">
    <location>
        <begin position="901"/>
        <end position="947"/>
    </location>
</feature>
<feature type="coiled-coil region" evidence="1">
    <location>
        <begin position="1059"/>
        <end position="1110"/>
    </location>
</feature>
<dbReference type="Pfam" id="PF20155">
    <property type="entry name" value="TMP_3"/>
    <property type="match status" value="1"/>
</dbReference>
<dbReference type="PANTHER" id="PTHR23159">
    <property type="entry name" value="CENTROSOMAL PROTEIN 2"/>
    <property type="match status" value="1"/>
</dbReference>
<gene>
    <name evidence="4" type="ORF">DW192_00735</name>
</gene>
<evidence type="ECO:0000313" key="4">
    <source>
        <dbReference type="EMBL" id="RHH85286.1"/>
    </source>
</evidence>
<keyword evidence="1" id="KW-0175">Coiled coil</keyword>
<feature type="coiled-coil region" evidence="1">
    <location>
        <begin position="749"/>
        <end position="783"/>
    </location>
</feature>
<organism evidence="4 5">
    <name type="scientific">Segatella copri</name>
    <dbReference type="NCBI Taxonomy" id="165179"/>
    <lineage>
        <taxon>Bacteria</taxon>
        <taxon>Pseudomonadati</taxon>
        <taxon>Bacteroidota</taxon>
        <taxon>Bacteroidia</taxon>
        <taxon>Bacteroidales</taxon>
        <taxon>Prevotellaceae</taxon>
        <taxon>Segatella</taxon>
    </lineage>
</organism>
<dbReference type="EMBL" id="QRKB01000001">
    <property type="protein sequence ID" value="RHH85286.1"/>
    <property type="molecule type" value="Genomic_DNA"/>
</dbReference>
<feature type="coiled-coil region" evidence="1">
    <location>
        <begin position="814"/>
        <end position="862"/>
    </location>
</feature>